<evidence type="ECO:0000313" key="1">
    <source>
        <dbReference type="EMBL" id="WWA76882.1"/>
    </source>
</evidence>
<accession>A0ABZ2DF07</accession>
<organism evidence="1 2">
    <name type="scientific">Pseudomonas khavaziana</name>
    <dbReference type="NCBI Taxonomy" id="2842351"/>
    <lineage>
        <taxon>Bacteria</taxon>
        <taxon>Pseudomonadati</taxon>
        <taxon>Pseudomonadota</taxon>
        <taxon>Gammaproteobacteria</taxon>
        <taxon>Pseudomonadales</taxon>
        <taxon>Pseudomonadaceae</taxon>
        <taxon>Pseudomonas</taxon>
    </lineage>
</organism>
<dbReference type="RefSeq" id="WP_338476112.1">
    <property type="nucleotide sequence ID" value="NZ_CP129946.1"/>
</dbReference>
<gene>
    <name evidence="1" type="ORF">QYQ93_01185</name>
</gene>
<evidence type="ECO:0000313" key="2">
    <source>
        <dbReference type="Proteomes" id="UP001347174"/>
    </source>
</evidence>
<name>A0ABZ2DF07_9PSED</name>
<dbReference type="Proteomes" id="UP001347174">
    <property type="component" value="Chromosome"/>
</dbReference>
<protein>
    <submittedName>
        <fullName evidence="1">Uncharacterized protein</fullName>
    </submittedName>
</protein>
<dbReference type="EMBL" id="CP129946">
    <property type="protein sequence ID" value="WWA76882.1"/>
    <property type="molecule type" value="Genomic_DNA"/>
</dbReference>
<reference evidence="1 2" key="1">
    <citation type="submission" date="2023-07" db="EMBL/GenBank/DDBJ databases">
        <title>Plant endophyte Pseudomonas khavaziana can be used to control wheat stem rot.</title>
        <authorList>
            <person name="Guo S."/>
            <person name="Shen X."/>
        </authorList>
    </citation>
    <scope>NUCLEOTIDE SEQUENCE [LARGE SCALE GENOMIC DNA]</scope>
    <source>
        <strain evidence="1 2">SR9</strain>
    </source>
</reference>
<keyword evidence="2" id="KW-1185">Reference proteome</keyword>
<sequence length="79" mass="8817">MPDFQADAPAALIRSFPFGAGFNQPIIDYYAETHPASSHLSRAPKPIGESLSDKLWLSSCCGLRHASMISYDLIRFFRQ</sequence>
<proteinExistence type="predicted"/>